<evidence type="ECO:0000256" key="1">
    <source>
        <dbReference type="SAM" id="MobiDB-lite"/>
    </source>
</evidence>
<dbReference type="Proteomes" id="UP001177670">
    <property type="component" value="Unassembled WGS sequence"/>
</dbReference>
<sequence length="51" mass="5486">MRNTHQWKHFTQMSRAARALRSGGSGNASSAWETPTCTHTYAGEPGVTPGP</sequence>
<dbReference type="AlphaFoldDB" id="A0AA40G000"/>
<feature type="compositionally biased region" description="Polar residues" evidence="1">
    <location>
        <begin position="27"/>
        <end position="39"/>
    </location>
</feature>
<evidence type="ECO:0000313" key="3">
    <source>
        <dbReference type="Proteomes" id="UP001177670"/>
    </source>
</evidence>
<organism evidence="2 3">
    <name type="scientific">Melipona bicolor</name>
    <dbReference type="NCBI Taxonomy" id="60889"/>
    <lineage>
        <taxon>Eukaryota</taxon>
        <taxon>Metazoa</taxon>
        <taxon>Ecdysozoa</taxon>
        <taxon>Arthropoda</taxon>
        <taxon>Hexapoda</taxon>
        <taxon>Insecta</taxon>
        <taxon>Pterygota</taxon>
        <taxon>Neoptera</taxon>
        <taxon>Endopterygota</taxon>
        <taxon>Hymenoptera</taxon>
        <taxon>Apocrita</taxon>
        <taxon>Aculeata</taxon>
        <taxon>Apoidea</taxon>
        <taxon>Anthophila</taxon>
        <taxon>Apidae</taxon>
        <taxon>Melipona</taxon>
    </lineage>
</organism>
<feature type="region of interest" description="Disordered" evidence="1">
    <location>
        <begin position="17"/>
        <end position="51"/>
    </location>
</feature>
<reference evidence="2" key="1">
    <citation type="submission" date="2021-10" db="EMBL/GenBank/DDBJ databases">
        <title>Melipona bicolor Genome sequencing and assembly.</title>
        <authorList>
            <person name="Araujo N.S."/>
            <person name="Arias M.C."/>
        </authorList>
    </citation>
    <scope>NUCLEOTIDE SEQUENCE</scope>
    <source>
        <strain evidence="2">USP_2M_L1-L4_2017</strain>
        <tissue evidence="2">Whole body</tissue>
    </source>
</reference>
<protein>
    <submittedName>
        <fullName evidence="2">Uncharacterized protein</fullName>
    </submittedName>
</protein>
<keyword evidence="3" id="KW-1185">Reference proteome</keyword>
<gene>
    <name evidence="2" type="ORF">K0M31_002915</name>
</gene>
<comment type="caution">
    <text evidence="2">The sequence shown here is derived from an EMBL/GenBank/DDBJ whole genome shotgun (WGS) entry which is preliminary data.</text>
</comment>
<name>A0AA40G000_9HYME</name>
<evidence type="ECO:0000313" key="2">
    <source>
        <dbReference type="EMBL" id="KAK1128452.1"/>
    </source>
</evidence>
<accession>A0AA40G000</accession>
<dbReference type="EMBL" id="JAHYIQ010000010">
    <property type="protein sequence ID" value="KAK1128452.1"/>
    <property type="molecule type" value="Genomic_DNA"/>
</dbReference>
<proteinExistence type="predicted"/>